<evidence type="ECO:0000256" key="1">
    <source>
        <dbReference type="SAM" id="Phobius"/>
    </source>
</evidence>
<feature type="transmembrane region" description="Helical" evidence="1">
    <location>
        <begin position="12"/>
        <end position="31"/>
    </location>
</feature>
<protein>
    <submittedName>
        <fullName evidence="2">Uncharacterized protein</fullName>
    </submittedName>
</protein>
<dbReference type="KEGG" id="npy:NPRO_19960"/>
<dbReference type="EMBL" id="AP021858">
    <property type="protein sequence ID" value="BBO24401.1"/>
    <property type="molecule type" value="Genomic_DNA"/>
</dbReference>
<sequence length="121" mass="13098">MDPEVARAIRLYQLTCGLVIALQALVALGGYRLRASAAELADLDPRYDIGFWEGMGTTLIGIGLLFALSQAALLLLPRRPWAYGIHLANAIGAAFLCIPTLAAVPTVVLWMKPRIKEYFGA</sequence>
<evidence type="ECO:0000313" key="2">
    <source>
        <dbReference type="EMBL" id="BBO24401.1"/>
    </source>
</evidence>
<reference evidence="2" key="1">
    <citation type="journal article" name="DNA Res.">
        <title>The physiological potential of anammox bacteria as revealed by their core genome structure.</title>
        <authorList>
            <person name="Okubo T."/>
            <person name="Toyoda A."/>
            <person name="Fukuhara K."/>
            <person name="Uchiyama I."/>
            <person name="Harigaya Y."/>
            <person name="Kuroiwa M."/>
            <person name="Suzuki T."/>
            <person name="Murakami Y."/>
            <person name="Suwa Y."/>
            <person name="Takami H."/>
        </authorList>
    </citation>
    <scope>NUCLEOTIDE SEQUENCE</scope>
    <source>
        <strain evidence="2">317325-2</strain>
    </source>
</reference>
<feature type="transmembrane region" description="Helical" evidence="1">
    <location>
        <begin position="87"/>
        <end position="111"/>
    </location>
</feature>
<dbReference type="Proteomes" id="UP000662873">
    <property type="component" value="Chromosome"/>
</dbReference>
<gene>
    <name evidence="2" type="ORF">NPRO_19960</name>
</gene>
<keyword evidence="1" id="KW-0812">Transmembrane</keyword>
<feature type="transmembrane region" description="Helical" evidence="1">
    <location>
        <begin position="51"/>
        <end position="75"/>
    </location>
</feature>
<proteinExistence type="predicted"/>
<keyword evidence="1" id="KW-0472">Membrane</keyword>
<organism evidence="2 3">
    <name type="scientific">Candidatus Nitrosymbiomonas proteolyticus</name>
    <dbReference type="NCBI Taxonomy" id="2608984"/>
    <lineage>
        <taxon>Bacteria</taxon>
        <taxon>Bacillati</taxon>
        <taxon>Armatimonadota</taxon>
        <taxon>Armatimonadota incertae sedis</taxon>
        <taxon>Candidatus Nitrosymbiomonas</taxon>
    </lineage>
</organism>
<evidence type="ECO:0000313" key="3">
    <source>
        <dbReference type="Proteomes" id="UP000662873"/>
    </source>
</evidence>
<dbReference type="AlphaFoldDB" id="A0A809SAL8"/>
<keyword evidence="1" id="KW-1133">Transmembrane helix</keyword>
<name>A0A809SAL8_9BACT</name>
<accession>A0A809SAL8</accession>